<reference evidence="1 2" key="1">
    <citation type="submission" date="2019-03" db="EMBL/GenBank/DDBJ databases">
        <title>Genomic Encyclopedia of Type Strains, Phase III (KMG-III): the genomes of soil and plant-associated and newly described type strains.</title>
        <authorList>
            <person name="Whitman W."/>
        </authorList>
    </citation>
    <scope>NUCLEOTIDE SEQUENCE [LARGE SCALE GENOMIC DNA]</scope>
    <source>
        <strain evidence="1 2">CGMCC 1.12801</strain>
    </source>
</reference>
<dbReference type="RefSeq" id="WP_133639771.1">
    <property type="nucleotide sequence ID" value="NZ_SNZV01000003.1"/>
</dbReference>
<sequence length="139" mass="15886">MTAADALDHLFNLIWTSSLKNGIKGTVRRYFRPTNSALEDITVNVLNGDFEELQTGIFPVNIYIPNPKYTNIVDGRQVTMMDIPDQTRIKVLSALSEIVLKRHYDKKKHVLVELVNQIILPEAEQTIINNRVKLTIKNL</sequence>
<keyword evidence="2" id="KW-1185">Reference proteome</keyword>
<accession>A0A4R7D6X1</accession>
<evidence type="ECO:0000313" key="2">
    <source>
        <dbReference type="Proteomes" id="UP000294752"/>
    </source>
</evidence>
<dbReference type="Proteomes" id="UP000294752">
    <property type="component" value="Unassembled WGS sequence"/>
</dbReference>
<dbReference type="OrthoDB" id="1262402at2"/>
<evidence type="ECO:0000313" key="1">
    <source>
        <dbReference type="EMBL" id="TDS14726.1"/>
    </source>
</evidence>
<name>A0A4R7D6X1_9SPHI</name>
<dbReference type="EMBL" id="SNZV01000003">
    <property type="protein sequence ID" value="TDS14726.1"/>
    <property type="molecule type" value="Genomic_DNA"/>
</dbReference>
<protein>
    <submittedName>
        <fullName evidence="1">Uncharacterized protein</fullName>
    </submittedName>
</protein>
<gene>
    <name evidence="1" type="ORF">B0I21_103225</name>
</gene>
<proteinExistence type="predicted"/>
<organism evidence="1 2">
    <name type="scientific">Sphingobacterium paludis</name>
    <dbReference type="NCBI Taxonomy" id="1476465"/>
    <lineage>
        <taxon>Bacteria</taxon>
        <taxon>Pseudomonadati</taxon>
        <taxon>Bacteroidota</taxon>
        <taxon>Sphingobacteriia</taxon>
        <taxon>Sphingobacteriales</taxon>
        <taxon>Sphingobacteriaceae</taxon>
        <taxon>Sphingobacterium</taxon>
    </lineage>
</organism>
<dbReference type="AlphaFoldDB" id="A0A4R7D6X1"/>
<comment type="caution">
    <text evidence="1">The sequence shown here is derived from an EMBL/GenBank/DDBJ whole genome shotgun (WGS) entry which is preliminary data.</text>
</comment>